<protein>
    <submittedName>
        <fullName evidence="5">Pericentriolar material 1 protein isoform X14</fullName>
    </submittedName>
</protein>
<feature type="compositionally biased region" description="Acidic residues" evidence="2">
    <location>
        <begin position="531"/>
        <end position="540"/>
    </location>
</feature>
<dbReference type="GeneID" id="109277197"/>
<feature type="compositionally biased region" description="Polar residues" evidence="2">
    <location>
        <begin position="425"/>
        <end position="448"/>
    </location>
</feature>
<feature type="region of interest" description="Disordered" evidence="2">
    <location>
        <begin position="353"/>
        <end position="392"/>
    </location>
</feature>
<feature type="region of interest" description="Disordered" evidence="2">
    <location>
        <begin position="621"/>
        <end position="656"/>
    </location>
</feature>
<feature type="region of interest" description="Disordered" evidence="2">
    <location>
        <begin position="1159"/>
        <end position="1315"/>
    </location>
</feature>
<dbReference type="InterPro" id="IPR024138">
    <property type="entry name" value="Pericentriolar_Pcm1"/>
</dbReference>
<feature type="compositionally biased region" description="Basic residues" evidence="2">
    <location>
        <begin position="1303"/>
        <end position="1315"/>
    </location>
</feature>
<dbReference type="GO" id="GO:0036064">
    <property type="term" value="C:ciliary basal body"/>
    <property type="evidence" value="ECO:0007669"/>
    <property type="project" value="TreeGrafter"/>
</dbReference>
<feature type="region of interest" description="Disordered" evidence="2">
    <location>
        <begin position="701"/>
        <end position="729"/>
    </location>
</feature>
<feature type="compositionally biased region" description="Polar residues" evidence="2">
    <location>
        <begin position="1859"/>
        <end position="1869"/>
    </location>
</feature>
<feature type="coiled-coil region" evidence="1">
    <location>
        <begin position="832"/>
        <end position="859"/>
    </location>
</feature>
<feature type="compositionally biased region" description="Basic and acidic residues" evidence="2">
    <location>
        <begin position="1845"/>
        <end position="1858"/>
    </location>
</feature>
<feature type="compositionally biased region" description="Polar residues" evidence="2">
    <location>
        <begin position="369"/>
        <end position="385"/>
    </location>
</feature>
<feature type="compositionally biased region" description="Polar residues" evidence="2">
    <location>
        <begin position="1935"/>
        <end position="1944"/>
    </location>
</feature>
<gene>
    <name evidence="5" type="primary">PCM1</name>
</gene>
<feature type="coiled-coil region" evidence="1">
    <location>
        <begin position="738"/>
        <end position="775"/>
    </location>
</feature>
<accession>A0A9V1GH19</accession>
<feature type="compositionally biased region" description="Acidic residues" evidence="2">
    <location>
        <begin position="1778"/>
        <end position="1788"/>
    </location>
</feature>
<feature type="region of interest" description="Disordered" evidence="2">
    <location>
        <begin position="1328"/>
        <end position="1351"/>
    </location>
</feature>
<feature type="coiled-coil region" evidence="1">
    <location>
        <begin position="996"/>
        <end position="1023"/>
    </location>
</feature>
<dbReference type="GO" id="GO:0034454">
    <property type="term" value="P:microtubule anchoring at centrosome"/>
    <property type="evidence" value="ECO:0007669"/>
    <property type="project" value="InterPro"/>
</dbReference>
<sequence length="2060" mass="231923">MATGGGPFEEGMNDQEVANWSTEGVDDRLNNMDWGGQQKKANRSSEKNKKKFGVESDKRVTNDISPESSPGVGRRRTKTPHTFPHSRYVTQMSVPEQAELEKLKQRINFSDLDQRSIGSDSQGRATAANNKRQLGENRKPFNFLPMQINTNKSKEAAVSPPKREVIGSAQCKELFASALSNDLLQNCQVSEEDGRGEPAMESSQIVSRLVQIRDYITKASSMREDLVEKNERSANVERLTHLIDHLKEQEKSYMKFLQKILARDPQQEPMEEIENLKKQHDLLKRMLQQQEQLRALQGRQAALLALQHKAEQAIAVMDDSVVTETAGSLSGVSITSELNEELNDLIQRFHNQLRDSQPPTVPDNRRQAESLSLTREVSQSRNPSVSEHLPDEKVQLFSKMRVLQEKKQKMDKLLGELHTLRDQHLNNSSFVPSSASPQRSVDQRSTAVAPSAPTGLAPVSGEASSLTSSVPYPVASLAAQNESENEGHLNPTEKLQKLNEVRKRLNELRELVHYYEQTSDMMTDAVNENTKDEETEESEYDSEHENSEPVTNLRNPQVAATWNEVNSNSNAQCVSNNREGRSGNSNCEINNRSATNIRALNMPPSLDCHYNREGEQGIHVAQGEDDEEEEEEAEDEGVSGASLTSHRSSLVDEAPEDAEFEQKINRLMAAKQKLRQLQDLVAMVQDDDATDRGVISANTSNLDDFYPAEEGNKQNANNTRGNTNKTQKDAGINEKAREKFYEAKLQQQQRELKHLQEERRKLIGIQEKIQALQKACPDLQLSATSAGNCPTKKYIPAVTSTPAVNGNETSTSKSGFEPEDPSVVDNELWSEMRRHEMLREELRQRRKQLEALMAEHQRRQGLAETTSPVAISLRSDGSENLCTPQQSRTEKTMATWGGSTQCALDEEGDEDGYLSEGIVRTDEEEEEEEQDASSNDNFSMYPPNSVNQNSYNVKEAKNRWKNSRPFSADGNYRPLAKTRQQNISMQRQENLRWVSELSYVEEKEQWQEQINQLKKQLDFSVNICQTLMQDQQTLSCLLQTLLTGPYSVMPSNVASPQVHLIMHQLNQCYTQLTWQQNNVQRLKQMLNELMRQQTQHPEKPGSQERSSGASHTSSPSLFCPFSFPSQPVNLFNLPGFTNFSSFAPGMNFSPLFPSNFGDFSQNISTPTEQQQPLAQNSSGKTEYMAFPKPFESNSSIGAEKQRNQKQPEEEVENSRTPWLYDQEGEVEKPFIKTGFPVPVEKTTNSNRKNQLDTSRRRHQFDEESLESFSSMPDPVDPTTVTKTFKARKASAQASLASKDKTPKSKNKKRHSTQLKSRVKNIGYESASMSSTCEPCKSRNRHSAQTEEPVQAKVFSRKNHEQLEKIIKYSRSTEISSETGSDFSMFEALRDTIYSEVATLISQNESRPHFLIELFHELQLLNTDYLRQRALYALQDIVSRHISENHEKEGENVKSVNSGTWIASNSELTPSESLATTDDETFEKNFERETHKISEQNDADNASVMSVSSNFEPFATDDLGNTVIHLDQALARMREYERMKTEAERSTNARCTCRIVEDEDGAAAVATVPNLEDTPIENCSSQQPVSEVSTVPCPRIDTQQLDRQIKAIMKEVIPFLKEHMDEVCSSQLLTSVRRMVLTLTQQNDESKEFVKFFHKQLGSILQDSLAKFAGRKLKDCGEDLLVEISEVLFNELAFFKLMQDLDNNSITVKQRCKRKIEAAGVIQSYAKEAKRILEGDHGSPAGEIDDEDKDKDETETVKQTQTSEMYDGDGPKNVRSDVSEQEEDEESEECPVSINLSKAETQALTNYGSGEDENEDEEIEEFEEGPVDVQTSLQANTETAEETEHDDQVLQHDFEKSGESKNVPSEQEPTTSKDDQDSTPVKPCYLNILENEQPLNSAIQKDSLTTIDSSKQPNPLPLPLTEIETLVPAVKEVKSAQETPESSLAGSPDTESPVLVNDYEAESGNISQKSDEEDFVKVEDLPLKLTIYSEADLRKKMVEEEQKNHLSGEILCEMQTEELAGNSQTLKEPVFTASSPGVDCLSRNHCLCSSIRSNPSSIQVL</sequence>
<reference evidence="5" key="1">
    <citation type="submission" date="2025-08" db="UniProtKB">
        <authorList>
            <consortium name="RefSeq"/>
        </authorList>
    </citation>
    <scope>IDENTIFICATION</scope>
    <source>
        <tissue evidence="5">Whole blood</tissue>
    </source>
</reference>
<dbReference type="InterPro" id="IPR031446">
    <property type="entry name" value="PCM1_C"/>
</dbReference>
<feature type="compositionally biased region" description="Basic and acidic residues" evidence="2">
    <location>
        <begin position="1768"/>
        <end position="1777"/>
    </location>
</feature>
<evidence type="ECO:0000256" key="1">
    <source>
        <dbReference type="SAM" id="Coils"/>
    </source>
</evidence>
<feature type="region of interest" description="Disordered" evidence="2">
    <location>
        <begin position="1930"/>
        <end position="1953"/>
    </location>
</feature>
<dbReference type="GO" id="GO:1905515">
    <property type="term" value="P:non-motile cilium assembly"/>
    <property type="evidence" value="ECO:0007669"/>
    <property type="project" value="TreeGrafter"/>
</dbReference>
<evidence type="ECO:0000256" key="2">
    <source>
        <dbReference type="SAM" id="MobiDB-lite"/>
    </source>
</evidence>
<evidence type="ECO:0000313" key="5">
    <source>
        <dbReference type="RefSeq" id="XP_019322258.2"/>
    </source>
</evidence>
<feature type="compositionally biased region" description="Polar residues" evidence="2">
    <location>
        <begin position="1103"/>
        <end position="1112"/>
    </location>
</feature>
<dbReference type="Proteomes" id="UP001165780">
    <property type="component" value="Unplaced"/>
</dbReference>
<feature type="region of interest" description="Disordered" evidence="2">
    <location>
        <begin position="425"/>
        <end position="467"/>
    </location>
</feature>
<dbReference type="CTD" id="5108"/>
<feature type="region of interest" description="Disordered" evidence="2">
    <location>
        <begin position="918"/>
        <end position="949"/>
    </location>
</feature>
<feature type="compositionally biased region" description="Polar residues" evidence="2">
    <location>
        <begin position="713"/>
        <end position="725"/>
    </location>
</feature>
<feature type="compositionally biased region" description="Polar residues" evidence="2">
    <location>
        <begin position="800"/>
        <end position="814"/>
    </location>
</feature>
<feature type="compositionally biased region" description="Polar residues" evidence="2">
    <location>
        <begin position="1828"/>
        <end position="1837"/>
    </location>
</feature>
<feature type="region of interest" description="Disordered" evidence="2">
    <location>
        <begin position="528"/>
        <end position="552"/>
    </location>
</feature>
<feature type="compositionally biased region" description="Basic and acidic residues" evidence="2">
    <location>
        <begin position="43"/>
        <end position="61"/>
    </location>
</feature>
<feature type="compositionally biased region" description="Low complexity" evidence="2">
    <location>
        <begin position="1272"/>
        <end position="1281"/>
    </location>
</feature>
<dbReference type="PANTHER" id="PTHR14164:SF12">
    <property type="entry name" value="PERICENTRIOLAR MATERIAL 1 PROTEIN"/>
    <property type="match status" value="1"/>
</dbReference>
<dbReference type="GO" id="GO:0034451">
    <property type="term" value="C:centriolar satellite"/>
    <property type="evidence" value="ECO:0007669"/>
    <property type="project" value="TreeGrafter"/>
</dbReference>
<feature type="region of interest" description="Disordered" evidence="2">
    <location>
        <begin position="1092"/>
        <end position="1113"/>
    </location>
</feature>
<dbReference type="RefSeq" id="XP_019322258.2">
    <property type="nucleotide sequence ID" value="XM_019466713.2"/>
</dbReference>
<feature type="compositionally biased region" description="Polar residues" evidence="2">
    <location>
        <begin position="1793"/>
        <end position="1807"/>
    </location>
</feature>
<proteinExistence type="predicted"/>
<feature type="region of interest" description="Disordered" evidence="2">
    <location>
        <begin position="1"/>
        <end position="85"/>
    </location>
</feature>
<keyword evidence="4" id="KW-1185">Reference proteome</keyword>
<keyword evidence="1" id="KW-0175">Coiled coil</keyword>
<dbReference type="GO" id="GO:0071539">
    <property type="term" value="P:protein localization to centrosome"/>
    <property type="evidence" value="ECO:0007669"/>
    <property type="project" value="InterPro"/>
</dbReference>
<feature type="region of interest" description="Disordered" evidence="2">
    <location>
        <begin position="111"/>
        <end position="139"/>
    </location>
</feature>
<name>A0A9V1GH19_PANPR</name>
<feature type="compositionally biased region" description="Polar residues" evidence="2">
    <location>
        <begin position="932"/>
        <end position="949"/>
    </location>
</feature>
<dbReference type="Pfam" id="PF15717">
    <property type="entry name" value="PCM1_C"/>
    <property type="match status" value="1"/>
</dbReference>
<organism evidence="4 5">
    <name type="scientific">Panthera pardus</name>
    <name type="common">Leopard</name>
    <name type="synonym">Felis pardus</name>
    <dbReference type="NCBI Taxonomy" id="9691"/>
    <lineage>
        <taxon>Eukaryota</taxon>
        <taxon>Metazoa</taxon>
        <taxon>Chordata</taxon>
        <taxon>Craniata</taxon>
        <taxon>Vertebrata</taxon>
        <taxon>Euteleostomi</taxon>
        <taxon>Mammalia</taxon>
        <taxon>Eutheria</taxon>
        <taxon>Laurasiatheria</taxon>
        <taxon>Carnivora</taxon>
        <taxon>Feliformia</taxon>
        <taxon>Felidae</taxon>
        <taxon>Pantherinae</taxon>
        <taxon>Panthera</taxon>
    </lineage>
</organism>
<feature type="compositionally biased region" description="Acidic residues" evidence="2">
    <location>
        <begin position="922"/>
        <end position="931"/>
    </location>
</feature>
<feature type="coiled-coil region" evidence="1">
    <location>
        <begin position="657"/>
        <end position="687"/>
    </location>
</feature>
<feature type="compositionally biased region" description="Acidic residues" evidence="2">
    <location>
        <begin position="1809"/>
        <end position="1825"/>
    </location>
</feature>
<feature type="compositionally biased region" description="Polar residues" evidence="2">
    <location>
        <begin position="116"/>
        <end position="132"/>
    </location>
</feature>
<feature type="region of interest" description="Disordered" evidence="2">
    <location>
        <begin position="800"/>
        <end position="822"/>
    </location>
</feature>
<feature type="compositionally biased region" description="Basic and acidic residues" evidence="2">
    <location>
        <begin position="1199"/>
        <end position="1208"/>
    </location>
</feature>
<feature type="domain" description="Pericentriolar material 1 protein C-terminal" evidence="3">
    <location>
        <begin position="1379"/>
        <end position="2009"/>
    </location>
</feature>
<evidence type="ECO:0000259" key="3">
    <source>
        <dbReference type="Pfam" id="PF15717"/>
    </source>
</evidence>
<feature type="region of interest" description="Disordered" evidence="2">
    <location>
        <begin position="1731"/>
        <end position="1882"/>
    </location>
</feature>
<feature type="compositionally biased region" description="Acidic residues" evidence="2">
    <location>
        <begin position="623"/>
        <end position="637"/>
    </location>
</feature>
<dbReference type="PANTHER" id="PTHR14164">
    <property type="entry name" value="PERICENTRIOLAR MATERIAL 1-RELATED"/>
    <property type="match status" value="1"/>
</dbReference>
<evidence type="ECO:0000313" key="4">
    <source>
        <dbReference type="Proteomes" id="UP001165780"/>
    </source>
</evidence>
<feature type="compositionally biased region" description="Polar residues" evidence="2">
    <location>
        <begin position="1159"/>
        <end position="1180"/>
    </location>
</feature>